<dbReference type="STRING" id="1434104.MCMEM_1673"/>
<sequence length="156" mass="17595">MSDIDIVEVEPQIVIGMRKTGKYGLISEMLPELYHYAFDNGLEITGGPTFICHEIGEEEAMRAYREENADVEVAVPIANEVDGTDTIKCYELPGGKMAKTIHKGPYEDSTQTYREFFAWIEEKGLTITGPTREIYLNDPMEVPPEEILTEIYAPVD</sequence>
<dbReference type="Proteomes" id="UP000033048">
    <property type="component" value="Chromosome"/>
</dbReference>
<dbReference type="PANTHER" id="PTHR40055:SF1">
    <property type="entry name" value="TRANSCRIPTIONAL REGULATOR YGIV-RELATED"/>
    <property type="match status" value="1"/>
</dbReference>
<protein>
    <submittedName>
        <fullName evidence="2">Transcriptional regulator, MerR family</fullName>
    </submittedName>
</protein>
<dbReference type="PATRIC" id="fig|1434104.5.peg.1816"/>
<accession>A0A0E3SRT6</accession>
<dbReference type="Pfam" id="PF06445">
    <property type="entry name" value="GyrI-like"/>
    <property type="match status" value="1"/>
</dbReference>
<dbReference type="InterPro" id="IPR010499">
    <property type="entry name" value="AraC_E-bd"/>
</dbReference>
<reference evidence="2 3" key="1">
    <citation type="submission" date="2014-07" db="EMBL/GenBank/DDBJ databases">
        <title>Methanogenic archaea and the global carbon cycle.</title>
        <authorList>
            <person name="Henriksen J.R."/>
            <person name="Luke J."/>
            <person name="Reinhart S."/>
            <person name="Benedict M.N."/>
            <person name="Youngblut N.D."/>
            <person name="Metcalf M.E."/>
            <person name="Whitaker R.J."/>
            <person name="Metcalf W.W."/>
        </authorList>
    </citation>
    <scope>NUCLEOTIDE SEQUENCE [LARGE SCALE GENOMIC DNA]</scope>
    <source>
        <strain evidence="2 3">MM1</strain>
    </source>
</reference>
<dbReference type="KEGG" id="mmet:MCMEM_1673"/>
<dbReference type="AlphaFoldDB" id="A0A0E3SRT6"/>
<dbReference type="SMART" id="SM00871">
    <property type="entry name" value="AraC_E_bind"/>
    <property type="match status" value="1"/>
</dbReference>
<dbReference type="InterPro" id="IPR029442">
    <property type="entry name" value="GyrI-like"/>
</dbReference>
<dbReference type="Gene3D" id="3.20.80.10">
    <property type="entry name" value="Regulatory factor, effector binding domain"/>
    <property type="match status" value="1"/>
</dbReference>
<dbReference type="HOGENOM" id="CLU_113664_2_2_2"/>
<keyword evidence="3" id="KW-1185">Reference proteome</keyword>
<dbReference type="OrthoDB" id="104532at2157"/>
<dbReference type="InterPro" id="IPR011256">
    <property type="entry name" value="Reg_factor_effector_dom_sf"/>
</dbReference>
<dbReference type="PANTHER" id="PTHR40055">
    <property type="entry name" value="TRANSCRIPTIONAL REGULATOR YGIV-RELATED"/>
    <property type="match status" value="1"/>
</dbReference>
<name>A0A0E3SRT6_METMT</name>
<dbReference type="InterPro" id="IPR050908">
    <property type="entry name" value="SmbC-like"/>
</dbReference>
<evidence type="ECO:0000313" key="3">
    <source>
        <dbReference type="Proteomes" id="UP000033048"/>
    </source>
</evidence>
<feature type="domain" description="AraC effector-binding" evidence="1">
    <location>
        <begin position="2"/>
        <end position="156"/>
    </location>
</feature>
<gene>
    <name evidence="2" type="ORF">MCMEM_1673</name>
</gene>
<dbReference type="SUPFAM" id="SSF55136">
    <property type="entry name" value="Probable bacterial effector-binding domain"/>
    <property type="match status" value="1"/>
</dbReference>
<dbReference type="RefSeq" id="WP_048205785.1">
    <property type="nucleotide sequence ID" value="NZ_CP009518.1"/>
</dbReference>
<evidence type="ECO:0000313" key="2">
    <source>
        <dbReference type="EMBL" id="AKB85726.1"/>
    </source>
</evidence>
<dbReference type="EMBL" id="CP009518">
    <property type="protein sequence ID" value="AKB85726.1"/>
    <property type="molecule type" value="Genomic_DNA"/>
</dbReference>
<dbReference type="GeneID" id="24894236"/>
<evidence type="ECO:0000259" key="1">
    <source>
        <dbReference type="SMART" id="SM00871"/>
    </source>
</evidence>
<proteinExistence type="predicted"/>
<organism evidence="2 3">
    <name type="scientific">Methanococcoides methylutens MM1</name>
    <dbReference type="NCBI Taxonomy" id="1434104"/>
    <lineage>
        <taxon>Archaea</taxon>
        <taxon>Methanobacteriati</taxon>
        <taxon>Methanobacteriota</taxon>
        <taxon>Stenosarchaea group</taxon>
        <taxon>Methanomicrobia</taxon>
        <taxon>Methanosarcinales</taxon>
        <taxon>Methanosarcinaceae</taxon>
        <taxon>Methanococcoides</taxon>
    </lineage>
</organism>